<dbReference type="EMBL" id="BMPO01000003">
    <property type="protein sequence ID" value="GGJ90773.1"/>
    <property type="molecule type" value="Genomic_DNA"/>
</dbReference>
<name>A0A917PT10_9PSED</name>
<feature type="signal peptide" evidence="12">
    <location>
        <begin position="1"/>
        <end position="24"/>
    </location>
</feature>
<dbReference type="InterPro" id="IPR036942">
    <property type="entry name" value="Beta-barrel_TonB_sf"/>
</dbReference>
<evidence type="ECO:0000259" key="14">
    <source>
        <dbReference type="Pfam" id="PF07715"/>
    </source>
</evidence>
<accession>A0A917PT10</accession>
<dbReference type="InterPro" id="IPR012910">
    <property type="entry name" value="Plug_dom"/>
</dbReference>
<evidence type="ECO:0000256" key="3">
    <source>
        <dbReference type="ARBA" id="ARBA00022452"/>
    </source>
</evidence>
<dbReference type="Pfam" id="PF07715">
    <property type="entry name" value="Plug"/>
    <property type="match status" value="1"/>
</dbReference>
<keyword evidence="4 9" id="KW-0812">Transmembrane</keyword>
<keyword evidence="5 12" id="KW-0732">Signal</keyword>
<keyword evidence="2 9" id="KW-0813">Transport</keyword>
<comment type="caution">
    <text evidence="15">The sequence shown here is derived from an EMBL/GenBank/DDBJ whole genome shotgun (WGS) entry which is preliminary data.</text>
</comment>
<dbReference type="CDD" id="cd01347">
    <property type="entry name" value="ligand_gated_channel"/>
    <property type="match status" value="1"/>
</dbReference>
<dbReference type="Gene3D" id="2.170.130.10">
    <property type="entry name" value="TonB-dependent receptor, plug domain"/>
    <property type="match status" value="1"/>
</dbReference>
<keyword evidence="6 11" id="KW-0798">TonB box</keyword>
<feature type="domain" description="TonB-dependent receptor plug" evidence="14">
    <location>
        <begin position="76"/>
        <end position="190"/>
    </location>
</feature>
<dbReference type="Gene3D" id="2.40.170.20">
    <property type="entry name" value="TonB-dependent receptor, beta-barrel domain"/>
    <property type="match status" value="1"/>
</dbReference>
<dbReference type="InterPro" id="IPR037066">
    <property type="entry name" value="Plug_dom_sf"/>
</dbReference>
<dbReference type="InterPro" id="IPR010917">
    <property type="entry name" value="TonB_rcpt_CS"/>
</dbReference>
<reference evidence="15" key="1">
    <citation type="journal article" date="2014" name="Int. J. Syst. Evol. Microbiol.">
        <title>Complete genome sequence of Corynebacterium casei LMG S-19264T (=DSM 44701T), isolated from a smear-ripened cheese.</title>
        <authorList>
            <consortium name="US DOE Joint Genome Institute (JGI-PGF)"/>
            <person name="Walter F."/>
            <person name="Albersmeier A."/>
            <person name="Kalinowski J."/>
            <person name="Ruckert C."/>
        </authorList>
    </citation>
    <scope>NUCLEOTIDE SEQUENCE</scope>
    <source>
        <strain evidence="15">JCM 30078</strain>
    </source>
</reference>
<dbReference type="AlphaFoldDB" id="A0A917PT10"/>
<dbReference type="Pfam" id="PF00593">
    <property type="entry name" value="TonB_dep_Rec_b-barrel"/>
    <property type="match status" value="1"/>
</dbReference>
<dbReference type="PANTHER" id="PTHR30069">
    <property type="entry name" value="TONB-DEPENDENT OUTER MEMBRANE RECEPTOR"/>
    <property type="match status" value="1"/>
</dbReference>
<feature type="short sequence motif" description="TonB C-terminal box" evidence="10">
    <location>
        <begin position="754"/>
        <end position="771"/>
    </location>
</feature>
<dbReference type="GO" id="GO:0009279">
    <property type="term" value="C:cell outer membrane"/>
    <property type="evidence" value="ECO:0007669"/>
    <property type="project" value="UniProtKB-SubCell"/>
</dbReference>
<evidence type="ECO:0000256" key="6">
    <source>
        <dbReference type="ARBA" id="ARBA00023077"/>
    </source>
</evidence>
<comment type="similarity">
    <text evidence="9 11">Belongs to the TonB-dependent receptor family.</text>
</comment>
<dbReference type="PANTHER" id="PTHR30069:SF8">
    <property type="entry name" value="TONB-DEPENDENT SIDEROPHORE RECEPTOR PROTEIN"/>
    <property type="match status" value="1"/>
</dbReference>
<evidence type="ECO:0000256" key="10">
    <source>
        <dbReference type="PROSITE-ProRule" id="PRU10144"/>
    </source>
</evidence>
<evidence type="ECO:0000256" key="4">
    <source>
        <dbReference type="ARBA" id="ARBA00022692"/>
    </source>
</evidence>
<proteinExistence type="inferred from homology"/>
<comment type="subcellular location">
    <subcellularLocation>
        <location evidence="1 9">Cell outer membrane</location>
        <topology evidence="1 9">Multi-pass membrane protein</topology>
    </subcellularLocation>
</comment>
<evidence type="ECO:0000256" key="5">
    <source>
        <dbReference type="ARBA" id="ARBA00022729"/>
    </source>
</evidence>
<dbReference type="SUPFAM" id="SSF56935">
    <property type="entry name" value="Porins"/>
    <property type="match status" value="1"/>
</dbReference>
<reference evidence="15" key="2">
    <citation type="submission" date="2020-09" db="EMBL/GenBank/DDBJ databases">
        <authorList>
            <person name="Sun Q."/>
            <person name="Ohkuma M."/>
        </authorList>
    </citation>
    <scope>NUCLEOTIDE SEQUENCE</scope>
    <source>
        <strain evidence="15">JCM 30078</strain>
    </source>
</reference>
<keyword evidence="8 9" id="KW-0998">Cell outer membrane</keyword>
<keyword evidence="16" id="KW-1185">Reference proteome</keyword>
<gene>
    <name evidence="15" type="primary">pirA</name>
    <name evidence="15" type="ORF">GCM10009304_15630</name>
</gene>
<dbReference type="InterPro" id="IPR039426">
    <property type="entry name" value="TonB-dep_rcpt-like"/>
</dbReference>
<keyword evidence="7 9" id="KW-0472">Membrane</keyword>
<dbReference type="PROSITE" id="PS01156">
    <property type="entry name" value="TONB_DEPENDENT_REC_2"/>
    <property type="match status" value="1"/>
</dbReference>
<evidence type="ECO:0000256" key="7">
    <source>
        <dbReference type="ARBA" id="ARBA00023136"/>
    </source>
</evidence>
<dbReference type="RefSeq" id="WP_188982616.1">
    <property type="nucleotide sequence ID" value="NZ_BMPO01000003.1"/>
</dbReference>
<protein>
    <submittedName>
        <fullName evidence="15">Outer membrane receptor FepA</fullName>
    </submittedName>
</protein>
<dbReference type="GO" id="GO:0015344">
    <property type="term" value="F:siderophore uptake transmembrane transporter activity"/>
    <property type="evidence" value="ECO:0007669"/>
    <property type="project" value="TreeGrafter"/>
</dbReference>
<evidence type="ECO:0000256" key="12">
    <source>
        <dbReference type="SAM" id="SignalP"/>
    </source>
</evidence>
<sequence>MEPKFKPSLLATAVFLAFGAPAMAQGQTLELGIDDVTVGEDRTDSVLPADGSSEALQVEETRVIGTAEQELKQAPGVSLITAEDIKKRPPVNDLSDIIRKMPGVNLTGNSATGQYGNNRQIDLRGMGPENTLILIDGKPVSSRNSVRMGRSGERNTRGDTNWVPVDAVERIEVLRGPAAARYGSGAAGGVVNIITKAPTDKHSGSVTAYTNIPEDSAEGDTRRIGFSLTGPIVDSLSYRLYGNVNKTDADDLSLNEEYSAGVTPPAGREGVRNKDVNGLLRWDLDPQQTLEFEGGFSRQGNIYAGDRGVSSGGSELLNELANSGKETNTMYRQSASITHRGDWDFGTSQVVASYENTRNRRVNEGLAGSSEGSPNTGESVSELKAYRLAGEVNLPLQFAFEQVLTVGAEATRDELDDPYSMSQNASNGVVVPGADTGVRSGETDADNYAVFVEDNIELTSRWILTPGVRFDQHSEFGSNWSPSLNSSYKVTDTVTLKGGVARAFKAPNLYQSNPNYLYFSMGNGCPINTGNLGAGCYVQGNDNLDAETSLNKELGIAYDNAGWSAGLTYFHNDYKNKIVAGMGNGSDPVAVVPGNPTATNPNPLGQVFQWENASKAVVSGWEGNINVPLLGVEGEILSWNNNFTYMIQNINKETREPLSVIPKYTVNSMLDWAVTQSLDLSFSMTHYGKQEPRRLNSQGGQATDAELGERERYTIFGITANYELDETWRFTTGISNMFDKRLYREANSSGAGANTYNEPGRAYFASVTASF</sequence>
<dbReference type="NCBIfam" id="NF010048">
    <property type="entry name" value="PRK13524.1"/>
    <property type="match status" value="1"/>
</dbReference>
<feature type="domain" description="TonB-dependent receptor-like beta-barrel" evidence="13">
    <location>
        <begin position="278"/>
        <end position="736"/>
    </location>
</feature>
<dbReference type="NCBIfam" id="NF010051">
    <property type="entry name" value="PRK13528.1"/>
    <property type="match status" value="1"/>
</dbReference>
<evidence type="ECO:0000256" key="11">
    <source>
        <dbReference type="RuleBase" id="RU003357"/>
    </source>
</evidence>
<dbReference type="InterPro" id="IPR000531">
    <property type="entry name" value="Beta-barrel_TonB"/>
</dbReference>
<feature type="chain" id="PRO_5037587776" evidence="12">
    <location>
        <begin position="25"/>
        <end position="771"/>
    </location>
</feature>
<evidence type="ECO:0000256" key="1">
    <source>
        <dbReference type="ARBA" id="ARBA00004571"/>
    </source>
</evidence>
<evidence type="ECO:0000256" key="8">
    <source>
        <dbReference type="ARBA" id="ARBA00023237"/>
    </source>
</evidence>
<evidence type="ECO:0000256" key="9">
    <source>
        <dbReference type="PROSITE-ProRule" id="PRU01360"/>
    </source>
</evidence>
<evidence type="ECO:0000313" key="15">
    <source>
        <dbReference type="EMBL" id="GGJ90773.1"/>
    </source>
</evidence>
<dbReference type="Proteomes" id="UP000635983">
    <property type="component" value="Unassembled WGS sequence"/>
</dbReference>
<dbReference type="PROSITE" id="PS52016">
    <property type="entry name" value="TONB_DEPENDENT_REC_3"/>
    <property type="match status" value="1"/>
</dbReference>
<keyword evidence="15" id="KW-0675">Receptor</keyword>
<evidence type="ECO:0000259" key="13">
    <source>
        <dbReference type="Pfam" id="PF00593"/>
    </source>
</evidence>
<keyword evidence="3 9" id="KW-1134">Transmembrane beta strand</keyword>
<organism evidence="15 16">
    <name type="scientific">Pseudomonas matsuisoli</name>
    <dbReference type="NCBI Taxonomy" id="1515666"/>
    <lineage>
        <taxon>Bacteria</taxon>
        <taxon>Pseudomonadati</taxon>
        <taxon>Pseudomonadota</taxon>
        <taxon>Gammaproteobacteria</taxon>
        <taxon>Pseudomonadales</taxon>
        <taxon>Pseudomonadaceae</taxon>
        <taxon>Pseudomonas</taxon>
    </lineage>
</organism>
<evidence type="ECO:0000256" key="2">
    <source>
        <dbReference type="ARBA" id="ARBA00022448"/>
    </source>
</evidence>
<evidence type="ECO:0000313" key="16">
    <source>
        <dbReference type="Proteomes" id="UP000635983"/>
    </source>
</evidence>
<dbReference type="GO" id="GO:0044718">
    <property type="term" value="P:siderophore transmembrane transport"/>
    <property type="evidence" value="ECO:0007669"/>
    <property type="project" value="TreeGrafter"/>
</dbReference>
<dbReference type="InterPro" id="IPR058134">
    <property type="entry name" value="PirA/FepA/PfeA"/>
</dbReference>